<protein>
    <submittedName>
        <fullName evidence="1">Uncharacterized protein</fullName>
    </submittedName>
</protein>
<organism evidence="1 2">
    <name type="scientific">Methylobacterium terricola</name>
    <dbReference type="NCBI Taxonomy" id="2583531"/>
    <lineage>
        <taxon>Bacteria</taxon>
        <taxon>Pseudomonadati</taxon>
        <taxon>Pseudomonadota</taxon>
        <taxon>Alphaproteobacteria</taxon>
        <taxon>Hyphomicrobiales</taxon>
        <taxon>Methylobacteriaceae</taxon>
        <taxon>Methylobacterium</taxon>
    </lineage>
</organism>
<sequence>MAATVLAVLATESQGTGNLGLFPVIVLMFGPLGDLVAKVQDKARGSSGGDPVAVALAGALVVTAAYPYAESVLRRATTMAVHHVASMRRETAVDGVVGRALVAGQMSRTADLYTAFWHGPEPIRTIVRDGEAAFSGGLNPTEPAMSLAWAREVAAMANLVRRRHLVQSTMHVTTLGFVEPFGRLLGALPTPGTRLWLDPLRTVGRPTVEEARAYLEKADAVFVQRCPDKEPLRDLIATSFSAVLDREFTRADATPCYEVWLRTSR</sequence>
<dbReference type="Proteomes" id="UP000305267">
    <property type="component" value="Unassembled WGS sequence"/>
</dbReference>
<gene>
    <name evidence="1" type="ORF">FF100_07650</name>
</gene>
<keyword evidence="2" id="KW-1185">Reference proteome</keyword>
<name>A0A5C4LPJ0_9HYPH</name>
<comment type="caution">
    <text evidence="1">The sequence shown here is derived from an EMBL/GenBank/DDBJ whole genome shotgun (WGS) entry which is preliminary data.</text>
</comment>
<dbReference type="EMBL" id="VDDA01000003">
    <property type="protein sequence ID" value="TNC14529.1"/>
    <property type="molecule type" value="Genomic_DNA"/>
</dbReference>
<proteinExistence type="predicted"/>
<evidence type="ECO:0000313" key="1">
    <source>
        <dbReference type="EMBL" id="TNC14529.1"/>
    </source>
</evidence>
<dbReference type="OrthoDB" id="7993201at2"/>
<accession>A0A5C4LPJ0</accession>
<evidence type="ECO:0000313" key="2">
    <source>
        <dbReference type="Proteomes" id="UP000305267"/>
    </source>
</evidence>
<dbReference type="AlphaFoldDB" id="A0A5C4LPJ0"/>
<reference evidence="1 2" key="1">
    <citation type="submission" date="2019-06" db="EMBL/GenBank/DDBJ databases">
        <title>Genome of Methylobacterium sp. 17Sr1-39.</title>
        <authorList>
            <person name="Seo T."/>
        </authorList>
    </citation>
    <scope>NUCLEOTIDE SEQUENCE [LARGE SCALE GENOMIC DNA]</scope>
    <source>
        <strain evidence="1 2">17Sr1-39</strain>
    </source>
</reference>